<evidence type="ECO:0000259" key="1">
    <source>
        <dbReference type="Pfam" id="PF01521"/>
    </source>
</evidence>
<dbReference type="RefSeq" id="WP_386057177.1">
    <property type="nucleotide sequence ID" value="NZ_JBHTKL010000001.1"/>
</dbReference>
<feature type="domain" description="Core" evidence="1">
    <location>
        <begin position="1"/>
        <end position="97"/>
    </location>
</feature>
<dbReference type="Gene3D" id="2.60.300.12">
    <property type="entry name" value="HesB-like domain"/>
    <property type="match status" value="1"/>
</dbReference>
<proteinExistence type="predicted"/>
<keyword evidence="3" id="KW-1185">Reference proteome</keyword>
<evidence type="ECO:0000313" key="2">
    <source>
        <dbReference type="EMBL" id="MFD1018575.1"/>
    </source>
</evidence>
<protein>
    <submittedName>
        <fullName evidence="2">Iron-sulfur cluster biosynthesis family protein</fullName>
    </submittedName>
</protein>
<dbReference type="SUPFAM" id="SSF89360">
    <property type="entry name" value="HesB-like domain"/>
    <property type="match status" value="1"/>
</dbReference>
<organism evidence="2 3">
    <name type="scientific">Thalassobacillus hwangdonensis</name>
    <dbReference type="NCBI Taxonomy" id="546108"/>
    <lineage>
        <taxon>Bacteria</taxon>
        <taxon>Bacillati</taxon>
        <taxon>Bacillota</taxon>
        <taxon>Bacilli</taxon>
        <taxon>Bacillales</taxon>
        <taxon>Bacillaceae</taxon>
        <taxon>Thalassobacillus</taxon>
    </lineage>
</organism>
<sequence length="110" mass="12255">MKLTITEEAKAVLEQLKGGQHGYLKLFYDTDGCGCGVNGVPTVRWAADRTEWDDEVENADYQVLVHRQQAVFFDDQLKLDLVRGAFRLSSPQGILNPVIPSSEVMKGEAE</sequence>
<gene>
    <name evidence="2" type="ORF">ACFQ2J_05100</name>
</gene>
<dbReference type="Proteomes" id="UP001596990">
    <property type="component" value="Unassembled WGS sequence"/>
</dbReference>
<dbReference type="EMBL" id="JBHTKL010000001">
    <property type="protein sequence ID" value="MFD1018575.1"/>
    <property type="molecule type" value="Genomic_DNA"/>
</dbReference>
<dbReference type="InterPro" id="IPR000361">
    <property type="entry name" value="ATAP_core_dom"/>
</dbReference>
<accession>A0ABW3KY41</accession>
<reference evidence="3" key="1">
    <citation type="journal article" date="2019" name="Int. J. Syst. Evol. Microbiol.">
        <title>The Global Catalogue of Microorganisms (GCM) 10K type strain sequencing project: providing services to taxonomists for standard genome sequencing and annotation.</title>
        <authorList>
            <consortium name="The Broad Institute Genomics Platform"/>
            <consortium name="The Broad Institute Genome Sequencing Center for Infectious Disease"/>
            <person name="Wu L."/>
            <person name="Ma J."/>
        </authorList>
    </citation>
    <scope>NUCLEOTIDE SEQUENCE [LARGE SCALE GENOMIC DNA]</scope>
    <source>
        <strain evidence="3">CCUG 56607</strain>
    </source>
</reference>
<dbReference type="InterPro" id="IPR035903">
    <property type="entry name" value="HesB-like_dom_sf"/>
</dbReference>
<comment type="caution">
    <text evidence="2">The sequence shown here is derived from an EMBL/GenBank/DDBJ whole genome shotgun (WGS) entry which is preliminary data.</text>
</comment>
<evidence type="ECO:0000313" key="3">
    <source>
        <dbReference type="Proteomes" id="UP001596990"/>
    </source>
</evidence>
<name>A0ABW3KY41_9BACI</name>
<dbReference type="Pfam" id="PF01521">
    <property type="entry name" value="Fe-S_biosyn"/>
    <property type="match status" value="1"/>
</dbReference>